<keyword evidence="2" id="KW-0472">Membrane</keyword>
<dbReference type="InterPro" id="IPR051482">
    <property type="entry name" value="Cholesterol_transport"/>
</dbReference>
<dbReference type="EMBL" id="BRXW01000176">
    <property type="protein sequence ID" value="GMI12358.1"/>
    <property type="molecule type" value="Genomic_DNA"/>
</dbReference>
<evidence type="ECO:0000313" key="5">
    <source>
        <dbReference type="EMBL" id="GMI12358.1"/>
    </source>
</evidence>
<dbReference type="GO" id="GO:0140268">
    <property type="term" value="C:endoplasmic reticulum-plasma membrane contact site"/>
    <property type="evidence" value="ECO:0007669"/>
    <property type="project" value="TreeGrafter"/>
</dbReference>
<dbReference type="OrthoDB" id="2162691at2759"/>
<dbReference type="PANTHER" id="PTHR23319:SF4">
    <property type="entry name" value="GRAM DOMAIN CONTAINING 1B, ISOFORM E"/>
    <property type="match status" value="1"/>
</dbReference>
<comment type="subcellular location">
    <subcellularLocation>
        <location evidence="1">Membrane</location>
    </subcellularLocation>
</comment>
<keyword evidence="3" id="KW-0732">Signal</keyword>
<dbReference type="PANTHER" id="PTHR23319">
    <property type="entry name" value="GRAM DOMAIN CONTAINING 1B, ISOFORM E"/>
    <property type="match status" value="1"/>
</dbReference>
<reference evidence="6" key="1">
    <citation type="journal article" date="2023" name="Commun. Biol.">
        <title>Genome analysis of Parmales, the sister group of diatoms, reveals the evolutionary specialization of diatoms from phago-mixotrophs to photoautotrophs.</title>
        <authorList>
            <person name="Ban H."/>
            <person name="Sato S."/>
            <person name="Yoshikawa S."/>
            <person name="Yamada K."/>
            <person name="Nakamura Y."/>
            <person name="Ichinomiya M."/>
            <person name="Sato N."/>
            <person name="Blanc-Mathieu R."/>
            <person name="Endo H."/>
            <person name="Kuwata A."/>
            <person name="Ogata H."/>
        </authorList>
    </citation>
    <scope>NUCLEOTIDE SEQUENCE [LARGE SCALE GENOMIC DNA]</scope>
    <source>
        <strain evidence="6">NIES 3700</strain>
    </source>
</reference>
<protein>
    <recommendedName>
        <fullName evidence="4">VASt domain-containing protein</fullName>
    </recommendedName>
</protein>
<keyword evidence="6" id="KW-1185">Reference proteome</keyword>
<evidence type="ECO:0000313" key="6">
    <source>
        <dbReference type="Proteomes" id="UP001165122"/>
    </source>
</evidence>
<name>A0A9W7FHL3_9STRA</name>
<accession>A0A9W7FHL3</accession>
<dbReference type="AlphaFoldDB" id="A0A9W7FHL3"/>
<dbReference type="PROSITE" id="PS51778">
    <property type="entry name" value="VAST"/>
    <property type="match status" value="1"/>
</dbReference>
<dbReference type="GO" id="GO:0005886">
    <property type="term" value="C:plasma membrane"/>
    <property type="evidence" value="ECO:0007669"/>
    <property type="project" value="TreeGrafter"/>
</dbReference>
<comment type="caution">
    <text evidence="5">The sequence shown here is derived from an EMBL/GenBank/DDBJ whole genome shotgun (WGS) entry which is preliminary data.</text>
</comment>
<dbReference type="Pfam" id="PF16016">
    <property type="entry name" value="VASt"/>
    <property type="match status" value="1"/>
</dbReference>
<dbReference type="GO" id="GO:0005789">
    <property type="term" value="C:endoplasmic reticulum membrane"/>
    <property type="evidence" value="ECO:0007669"/>
    <property type="project" value="TreeGrafter"/>
</dbReference>
<proteinExistence type="predicted"/>
<dbReference type="GO" id="GO:0032366">
    <property type="term" value="P:intracellular sterol transport"/>
    <property type="evidence" value="ECO:0007669"/>
    <property type="project" value="TreeGrafter"/>
</dbReference>
<evidence type="ECO:0000256" key="3">
    <source>
        <dbReference type="SAM" id="SignalP"/>
    </source>
</evidence>
<gene>
    <name evidence="5" type="ORF">TrLO_g13345</name>
</gene>
<dbReference type="GO" id="GO:0032934">
    <property type="term" value="F:sterol binding"/>
    <property type="evidence" value="ECO:0007669"/>
    <property type="project" value="TreeGrafter"/>
</dbReference>
<evidence type="ECO:0000259" key="4">
    <source>
        <dbReference type="PROSITE" id="PS51778"/>
    </source>
</evidence>
<feature type="chain" id="PRO_5040963562" description="VASt domain-containing protein" evidence="3">
    <location>
        <begin position="29"/>
        <end position="251"/>
    </location>
</feature>
<feature type="domain" description="VASt" evidence="4">
    <location>
        <begin position="84"/>
        <end position="251"/>
    </location>
</feature>
<evidence type="ECO:0000256" key="2">
    <source>
        <dbReference type="ARBA" id="ARBA00023136"/>
    </source>
</evidence>
<evidence type="ECO:0000256" key="1">
    <source>
        <dbReference type="ARBA" id="ARBA00004370"/>
    </source>
</evidence>
<dbReference type="GO" id="GO:0120015">
    <property type="term" value="F:sterol transfer activity"/>
    <property type="evidence" value="ECO:0007669"/>
    <property type="project" value="TreeGrafter"/>
</dbReference>
<sequence>MMIRDAPLASLFVLLTTLILLSLPSTNGIRYFGHLEDSILQNIDVTTVYDDVVVINRVPVYEIRGGSQAEPDEAFKRILRDLQKTYKIISLPPTTLPLPFTSFHSKFLSSSSPFSFPKFHENLEDKNVESTEWTDGPSMSRVMKFLHPIGKNPVGPSETRVTKTQTLLQTPTHLTLTSTSQIHDVPSSSSFLVRDVLLLRPLSDSSCEVRVFLNVEWSSFSVIKSIVNKSTERDVGKWWGKWVEDVLEFLK</sequence>
<organism evidence="5 6">
    <name type="scientific">Triparma laevis f. longispina</name>
    <dbReference type="NCBI Taxonomy" id="1714387"/>
    <lineage>
        <taxon>Eukaryota</taxon>
        <taxon>Sar</taxon>
        <taxon>Stramenopiles</taxon>
        <taxon>Ochrophyta</taxon>
        <taxon>Bolidophyceae</taxon>
        <taxon>Parmales</taxon>
        <taxon>Triparmaceae</taxon>
        <taxon>Triparma</taxon>
    </lineage>
</organism>
<feature type="signal peptide" evidence="3">
    <location>
        <begin position="1"/>
        <end position="28"/>
    </location>
</feature>
<dbReference type="InterPro" id="IPR031968">
    <property type="entry name" value="VASt"/>
</dbReference>
<dbReference type="Proteomes" id="UP001165122">
    <property type="component" value="Unassembled WGS sequence"/>
</dbReference>